<reference evidence="1 2" key="1">
    <citation type="submission" date="2024-10" db="EMBL/GenBank/DDBJ databases">
        <title>Isolation, draft genome sequencing and identification of Phyllobacterium sp. NSA23, isolated from leaf soil.</title>
        <authorList>
            <person name="Akita H."/>
        </authorList>
    </citation>
    <scope>NUCLEOTIDE SEQUENCE [LARGE SCALE GENOMIC DNA]</scope>
    <source>
        <strain evidence="1 2">NSA23</strain>
    </source>
</reference>
<comment type="caution">
    <text evidence="1">The sequence shown here is derived from an EMBL/GenBank/DDBJ whole genome shotgun (WGS) entry which is preliminary data.</text>
</comment>
<organism evidence="1 2">
    <name type="scientific">Phyllobacterium phragmitis</name>
    <dbReference type="NCBI Taxonomy" id="2670329"/>
    <lineage>
        <taxon>Bacteria</taxon>
        <taxon>Pseudomonadati</taxon>
        <taxon>Pseudomonadota</taxon>
        <taxon>Alphaproteobacteria</taxon>
        <taxon>Hyphomicrobiales</taxon>
        <taxon>Phyllobacteriaceae</taxon>
        <taxon>Phyllobacterium</taxon>
    </lineage>
</organism>
<dbReference type="PANTHER" id="PTHR34776:SF1">
    <property type="entry name" value="F17F16.3 PROTEIN"/>
    <property type="match status" value="1"/>
</dbReference>
<protein>
    <submittedName>
        <fullName evidence="1">Uncharacterized protein</fullName>
    </submittedName>
</protein>
<proteinExistence type="predicted"/>
<evidence type="ECO:0000313" key="1">
    <source>
        <dbReference type="EMBL" id="GAB1582770.1"/>
    </source>
</evidence>
<dbReference type="Proteomes" id="UP001628091">
    <property type="component" value="Unassembled WGS sequence"/>
</dbReference>
<dbReference type="PANTHER" id="PTHR34776">
    <property type="entry name" value="F17F16.3 PROTEIN"/>
    <property type="match status" value="1"/>
</dbReference>
<name>A0ABQ0H1H9_9HYPH</name>
<gene>
    <name evidence="1" type="ORF">PPNSA23_27130</name>
</gene>
<dbReference type="EMBL" id="BAAFZP010000001">
    <property type="protein sequence ID" value="GAB1582770.1"/>
    <property type="molecule type" value="Genomic_DNA"/>
</dbReference>
<sequence>MHLSYALELPERPGEVQKAFRIAPEASYVLSVKNPEKGSPANAGLRKQDQADYPDKLQKEFRGRRFDREDVELLDFEGAEFLLVGARTNPEVAYGVELDTDAADYEHADTVRRLRMVKSRHPVKPLFEGRWD</sequence>
<keyword evidence="2" id="KW-1185">Reference proteome</keyword>
<accession>A0ABQ0H1H9</accession>
<evidence type="ECO:0000313" key="2">
    <source>
        <dbReference type="Proteomes" id="UP001628091"/>
    </source>
</evidence>
<dbReference type="RefSeq" id="WP_407865327.1">
    <property type="nucleotide sequence ID" value="NZ_BAAFZP010000001.1"/>
</dbReference>